<accession>A0AAD7E8M5</accession>
<proteinExistence type="predicted"/>
<feature type="region of interest" description="Disordered" evidence="1">
    <location>
        <begin position="18"/>
        <end position="77"/>
    </location>
</feature>
<gene>
    <name evidence="2" type="ORF">DFH08DRAFT_826211</name>
</gene>
<organism evidence="2 3">
    <name type="scientific">Mycena albidolilacea</name>
    <dbReference type="NCBI Taxonomy" id="1033008"/>
    <lineage>
        <taxon>Eukaryota</taxon>
        <taxon>Fungi</taxon>
        <taxon>Dikarya</taxon>
        <taxon>Basidiomycota</taxon>
        <taxon>Agaricomycotina</taxon>
        <taxon>Agaricomycetes</taxon>
        <taxon>Agaricomycetidae</taxon>
        <taxon>Agaricales</taxon>
        <taxon>Marasmiineae</taxon>
        <taxon>Mycenaceae</taxon>
        <taxon>Mycena</taxon>
    </lineage>
</organism>
<feature type="compositionally biased region" description="Basic residues" evidence="1">
    <location>
        <begin position="47"/>
        <end position="59"/>
    </location>
</feature>
<comment type="caution">
    <text evidence="2">The sequence shown here is derived from an EMBL/GenBank/DDBJ whole genome shotgun (WGS) entry which is preliminary data.</text>
</comment>
<evidence type="ECO:0000313" key="2">
    <source>
        <dbReference type="EMBL" id="KAJ7302891.1"/>
    </source>
</evidence>
<sequence>MVELAQRWDRIWTGYNTAAPTAPWTRSRKRTVSEVSESETLDSPVKKAAKKKPGPKPRPHPISSVAPLKKPKKKAVLKNFESSKCRTSIYGISYSPTSDSDSKSHSSPGLARDISVQGKLWSSSQPTSDSDSESRSSPGLARDISIPNFRMQRMIKKVWGKMAKKSVVYINNEMPEMNTSGICLTLALEWMVQLIVGGKEALAVECDQSSWVTGIEGFQSISPLQLYTLACAFSTGWDPELMFLGRHQYGTVRGDGAASNQAYHPTTAIKFYG</sequence>
<evidence type="ECO:0000256" key="1">
    <source>
        <dbReference type="SAM" id="MobiDB-lite"/>
    </source>
</evidence>
<protein>
    <submittedName>
        <fullName evidence="2">Uncharacterized protein</fullName>
    </submittedName>
</protein>
<reference evidence="2" key="1">
    <citation type="submission" date="2023-03" db="EMBL/GenBank/DDBJ databases">
        <title>Massive genome expansion in bonnet fungi (Mycena s.s.) driven by repeated elements and novel gene families across ecological guilds.</title>
        <authorList>
            <consortium name="Lawrence Berkeley National Laboratory"/>
            <person name="Harder C.B."/>
            <person name="Miyauchi S."/>
            <person name="Viragh M."/>
            <person name="Kuo A."/>
            <person name="Thoen E."/>
            <person name="Andreopoulos B."/>
            <person name="Lu D."/>
            <person name="Skrede I."/>
            <person name="Drula E."/>
            <person name="Henrissat B."/>
            <person name="Morin E."/>
            <person name="Kohler A."/>
            <person name="Barry K."/>
            <person name="LaButti K."/>
            <person name="Morin E."/>
            <person name="Salamov A."/>
            <person name="Lipzen A."/>
            <person name="Mereny Z."/>
            <person name="Hegedus B."/>
            <person name="Baldrian P."/>
            <person name="Stursova M."/>
            <person name="Weitz H."/>
            <person name="Taylor A."/>
            <person name="Grigoriev I.V."/>
            <person name="Nagy L.G."/>
            <person name="Martin F."/>
            <person name="Kauserud H."/>
        </authorList>
    </citation>
    <scope>NUCLEOTIDE SEQUENCE</scope>
    <source>
        <strain evidence="2">CBHHK002</strain>
    </source>
</reference>
<feature type="region of interest" description="Disordered" evidence="1">
    <location>
        <begin position="118"/>
        <end position="142"/>
    </location>
</feature>
<keyword evidence="3" id="KW-1185">Reference proteome</keyword>
<evidence type="ECO:0000313" key="3">
    <source>
        <dbReference type="Proteomes" id="UP001218218"/>
    </source>
</evidence>
<dbReference type="AlphaFoldDB" id="A0AAD7E8M5"/>
<dbReference type="EMBL" id="JARIHO010000110">
    <property type="protein sequence ID" value="KAJ7302891.1"/>
    <property type="molecule type" value="Genomic_DNA"/>
</dbReference>
<dbReference type="Proteomes" id="UP001218218">
    <property type="component" value="Unassembled WGS sequence"/>
</dbReference>
<name>A0AAD7E8M5_9AGAR</name>